<evidence type="ECO:0000313" key="2">
    <source>
        <dbReference type="Proteomes" id="UP001060215"/>
    </source>
</evidence>
<sequence length="97" mass="10803">MEKKSVVQVKSTTSGSSREQSDDDEAEGETETNNMEPTDAKRVRSFQSTEQIQGVLNLIDLASSKRLSKSGSTSDWLKETYLTWKVEVEGDIEGIED</sequence>
<proteinExistence type="predicted"/>
<evidence type="ECO:0000313" key="1">
    <source>
        <dbReference type="EMBL" id="KAI7992831.1"/>
    </source>
</evidence>
<name>A0ACC0FVL2_9ERIC</name>
<dbReference type="EMBL" id="CM045770">
    <property type="protein sequence ID" value="KAI7992831.1"/>
    <property type="molecule type" value="Genomic_DNA"/>
</dbReference>
<protein>
    <submittedName>
        <fullName evidence="1">Kinesin-like protein KIN-14M</fullName>
    </submittedName>
</protein>
<comment type="caution">
    <text evidence="1">The sequence shown here is derived from an EMBL/GenBank/DDBJ whole genome shotgun (WGS) entry which is preliminary data.</text>
</comment>
<gene>
    <name evidence="1" type="ORF">LOK49_LG12G01415</name>
</gene>
<dbReference type="Proteomes" id="UP001060215">
    <property type="component" value="Chromosome 13"/>
</dbReference>
<keyword evidence="2" id="KW-1185">Reference proteome</keyword>
<accession>A0ACC0FVL2</accession>
<organism evidence="1 2">
    <name type="scientific">Camellia lanceoleosa</name>
    <dbReference type="NCBI Taxonomy" id="1840588"/>
    <lineage>
        <taxon>Eukaryota</taxon>
        <taxon>Viridiplantae</taxon>
        <taxon>Streptophyta</taxon>
        <taxon>Embryophyta</taxon>
        <taxon>Tracheophyta</taxon>
        <taxon>Spermatophyta</taxon>
        <taxon>Magnoliopsida</taxon>
        <taxon>eudicotyledons</taxon>
        <taxon>Gunneridae</taxon>
        <taxon>Pentapetalae</taxon>
        <taxon>asterids</taxon>
        <taxon>Ericales</taxon>
        <taxon>Theaceae</taxon>
        <taxon>Camellia</taxon>
    </lineage>
</organism>
<reference evidence="1 2" key="1">
    <citation type="journal article" date="2022" name="Plant J.">
        <title>Chromosome-level genome of Camellia lanceoleosa provides a valuable resource for understanding genome evolution and self-incompatibility.</title>
        <authorList>
            <person name="Gong W."/>
            <person name="Xiao S."/>
            <person name="Wang L."/>
            <person name="Liao Z."/>
            <person name="Chang Y."/>
            <person name="Mo W."/>
            <person name="Hu G."/>
            <person name="Li W."/>
            <person name="Zhao G."/>
            <person name="Zhu H."/>
            <person name="Hu X."/>
            <person name="Ji K."/>
            <person name="Xiang X."/>
            <person name="Song Q."/>
            <person name="Yuan D."/>
            <person name="Jin S."/>
            <person name="Zhang L."/>
        </authorList>
    </citation>
    <scope>NUCLEOTIDE SEQUENCE [LARGE SCALE GENOMIC DNA]</scope>
    <source>
        <strain evidence="1">SQ_2022a</strain>
    </source>
</reference>